<dbReference type="PANTHER" id="PTHR43731">
    <property type="entry name" value="RHOMBOID PROTEASE"/>
    <property type="match status" value="1"/>
</dbReference>
<evidence type="ECO:0000259" key="8">
    <source>
        <dbReference type="Pfam" id="PF01694"/>
    </source>
</evidence>
<dbReference type="Gene3D" id="1.20.1540.10">
    <property type="entry name" value="Rhomboid-like"/>
    <property type="match status" value="1"/>
</dbReference>
<dbReference type="AlphaFoldDB" id="A0A494TL81"/>
<organism evidence="9 10">
    <name type="scientific">Sphingomonas paeninsulae</name>
    <dbReference type="NCBI Taxonomy" id="2319844"/>
    <lineage>
        <taxon>Bacteria</taxon>
        <taxon>Pseudomonadati</taxon>
        <taxon>Pseudomonadota</taxon>
        <taxon>Alphaproteobacteria</taxon>
        <taxon>Sphingomonadales</taxon>
        <taxon>Sphingomonadaceae</taxon>
        <taxon>Sphingomonas</taxon>
    </lineage>
</organism>
<dbReference type="InterPro" id="IPR050925">
    <property type="entry name" value="Rhomboid_protease_S54"/>
</dbReference>
<evidence type="ECO:0000256" key="4">
    <source>
        <dbReference type="ARBA" id="ARBA00022801"/>
    </source>
</evidence>
<dbReference type="Pfam" id="PF01694">
    <property type="entry name" value="Rhomboid"/>
    <property type="match status" value="1"/>
</dbReference>
<dbReference type="EMBL" id="CP032829">
    <property type="protein sequence ID" value="AYJ87783.1"/>
    <property type="molecule type" value="Genomic_DNA"/>
</dbReference>
<dbReference type="GO" id="GO:0006508">
    <property type="term" value="P:proteolysis"/>
    <property type="evidence" value="ECO:0007669"/>
    <property type="project" value="UniProtKB-KW"/>
</dbReference>
<protein>
    <submittedName>
        <fullName evidence="9">Rhomboid family intramembrane serine protease</fullName>
    </submittedName>
</protein>
<keyword evidence="5 7" id="KW-1133">Transmembrane helix</keyword>
<name>A0A494TL81_SPHPE</name>
<feature type="domain" description="Peptidase S54 rhomboid" evidence="8">
    <location>
        <begin position="56"/>
        <end position="202"/>
    </location>
</feature>
<evidence type="ECO:0000256" key="2">
    <source>
        <dbReference type="ARBA" id="ARBA00009045"/>
    </source>
</evidence>
<evidence type="ECO:0000256" key="6">
    <source>
        <dbReference type="ARBA" id="ARBA00023136"/>
    </source>
</evidence>
<keyword evidence="9" id="KW-0645">Protease</keyword>
<keyword evidence="4" id="KW-0378">Hydrolase</keyword>
<dbReference type="InterPro" id="IPR035952">
    <property type="entry name" value="Rhomboid-like_sf"/>
</dbReference>
<comment type="similarity">
    <text evidence="2">Belongs to the peptidase S54 family.</text>
</comment>
<proteinExistence type="inferred from homology"/>
<dbReference type="InterPro" id="IPR022764">
    <property type="entry name" value="Peptidase_S54_rhomboid_dom"/>
</dbReference>
<sequence>MPPHRTARLTISLTIVTALAWIVAQLMGANAWVAEQAGFIPLRFAISTDGFIVPDWLTPFTATLVHGDIVHIAFNLVMLVYCGRAVEQVLGALPLALLYIIGAAAAAFAQYLVNPSSSVPMIGASGAISAVLAVYALLFSRNEVRAIGPIPAHWVRALWLAAGWTGVQWLLGFATSRGSYQIATAAHVGGFLVGLAMARPLLAWRYRRA</sequence>
<feature type="transmembrane region" description="Helical" evidence="7">
    <location>
        <begin position="119"/>
        <end position="138"/>
    </location>
</feature>
<evidence type="ECO:0000256" key="5">
    <source>
        <dbReference type="ARBA" id="ARBA00022989"/>
    </source>
</evidence>
<evidence type="ECO:0000256" key="3">
    <source>
        <dbReference type="ARBA" id="ARBA00022692"/>
    </source>
</evidence>
<dbReference type="Proteomes" id="UP000276254">
    <property type="component" value="Chromosome"/>
</dbReference>
<accession>A0A494TL81</accession>
<feature type="transmembrane region" description="Helical" evidence="7">
    <location>
        <begin position="60"/>
        <end position="82"/>
    </location>
</feature>
<dbReference type="OrthoDB" id="9813074at2"/>
<dbReference type="SUPFAM" id="SSF144091">
    <property type="entry name" value="Rhomboid-like"/>
    <property type="match status" value="1"/>
</dbReference>
<feature type="transmembrane region" description="Helical" evidence="7">
    <location>
        <begin position="158"/>
        <end position="176"/>
    </location>
</feature>
<dbReference type="KEGG" id="spha:D3Y57_05835"/>
<feature type="transmembrane region" description="Helical" evidence="7">
    <location>
        <begin position="182"/>
        <end position="202"/>
    </location>
</feature>
<dbReference type="GO" id="GO:0016020">
    <property type="term" value="C:membrane"/>
    <property type="evidence" value="ECO:0007669"/>
    <property type="project" value="UniProtKB-SubCell"/>
</dbReference>
<reference evidence="9 10" key="1">
    <citation type="submission" date="2018-09" db="EMBL/GenBank/DDBJ databases">
        <title>Sphingomonas peninsula sp. nov., isolated from fildes peninsula, Antarctic soil.</title>
        <authorList>
            <person name="Yingchao G."/>
        </authorList>
    </citation>
    <scope>NUCLEOTIDE SEQUENCE [LARGE SCALE GENOMIC DNA]</scope>
    <source>
        <strain evidence="9 10">YZ-8</strain>
    </source>
</reference>
<keyword evidence="10" id="KW-1185">Reference proteome</keyword>
<keyword evidence="3 7" id="KW-0812">Transmembrane</keyword>
<keyword evidence="6 7" id="KW-0472">Membrane</keyword>
<dbReference type="GO" id="GO:0004252">
    <property type="term" value="F:serine-type endopeptidase activity"/>
    <property type="evidence" value="ECO:0007669"/>
    <property type="project" value="InterPro"/>
</dbReference>
<gene>
    <name evidence="9" type="ORF">D3Y57_05835</name>
</gene>
<evidence type="ECO:0000256" key="1">
    <source>
        <dbReference type="ARBA" id="ARBA00004141"/>
    </source>
</evidence>
<evidence type="ECO:0000313" key="9">
    <source>
        <dbReference type="EMBL" id="AYJ87783.1"/>
    </source>
</evidence>
<evidence type="ECO:0000256" key="7">
    <source>
        <dbReference type="SAM" id="Phobius"/>
    </source>
</evidence>
<dbReference type="PANTHER" id="PTHR43731:SF14">
    <property type="entry name" value="PRESENILIN-ASSOCIATED RHOMBOID-LIKE PROTEIN, MITOCHONDRIAL"/>
    <property type="match status" value="1"/>
</dbReference>
<feature type="transmembrane region" description="Helical" evidence="7">
    <location>
        <begin position="89"/>
        <end position="113"/>
    </location>
</feature>
<evidence type="ECO:0000313" key="10">
    <source>
        <dbReference type="Proteomes" id="UP000276254"/>
    </source>
</evidence>
<comment type="subcellular location">
    <subcellularLocation>
        <location evidence="1">Membrane</location>
        <topology evidence="1">Multi-pass membrane protein</topology>
    </subcellularLocation>
</comment>